<dbReference type="Proteomes" id="UP000693970">
    <property type="component" value="Unassembled WGS sequence"/>
</dbReference>
<protein>
    <submittedName>
        <fullName evidence="3">Uncharacterized protein</fullName>
    </submittedName>
</protein>
<evidence type="ECO:0000313" key="4">
    <source>
        <dbReference type="Proteomes" id="UP000693970"/>
    </source>
</evidence>
<dbReference type="EMBL" id="JAGRRH010000007">
    <property type="protein sequence ID" value="KAG7367591.1"/>
    <property type="molecule type" value="Genomic_DNA"/>
</dbReference>
<feature type="region of interest" description="Disordered" evidence="2">
    <location>
        <begin position="94"/>
        <end position="123"/>
    </location>
</feature>
<reference evidence="3" key="2">
    <citation type="submission" date="2021-04" db="EMBL/GenBank/DDBJ databases">
        <authorList>
            <person name="Podell S."/>
        </authorList>
    </citation>
    <scope>NUCLEOTIDE SEQUENCE</scope>
    <source>
        <strain evidence="3">Hildebrandi</strain>
    </source>
</reference>
<sequence length="267" mass="29857">MKLVGYCVDRNGYFRTAENDDDWTALYATANNPQPLSPRGRVVVLSSSCLPLKNRYKDLQDDDNNEEGDPSKVCGAQLLSKLLQRKSTVRSRSSWSERSDSLSCADTIEHSSHSPGEEGKHQVPVITSRNADVRFKLHLSSSGQEQDVGAGSMYTFNQTVPVSMRGNDSMTYSVSDIEISNSSTTGTDRFFNGSSHEMTPKASMDLSRYVHDEIVTNVIAQLMEDCQHYHAEAMALREELEYMRMELGSLKKQVPGWAQQDARTMLV</sequence>
<proteinExistence type="predicted"/>
<feature type="coiled-coil region" evidence="1">
    <location>
        <begin position="219"/>
        <end position="253"/>
    </location>
</feature>
<evidence type="ECO:0000256" key="1">
    <source>
        <dbReference type="SAM" id="Coils"/>
    </source>
</evidence>
<organism evidence="3 4">
    <name type="scientific">Nitzschia inconspicua</name>
    <dbReference type="NCBI Taxonomy" id="303405"/>
    <lineage>
        <taxon>Eukaryota</taxon>
        <taxon>Sar</taxon>
        <taxon>Stramenopiles</taxon>
        <taxon>Ochrophyta</taxon>
        <taxon>Bacillariophyta</taxon>
        <taxon>Bacillariophyceae</taxon>
        <taxon>Bacillariophycidae</taxon>
        <taxon>Bacillariales</taxon>
        <taxon>Bacillariaceae</taxon>
        <taxon>Nitzschia</taxon>
    </lineage>
</organism>
<reference evidence="3" key="1">
    <citation type="journal article" date="2021" name="Sci. Rep.">
        <title>Diploid genomic architecture of Nitzschia inconspicua, an elite biomass production diatom.</title>
        <authorList>
            <person name="Oliver A."/>
            <person name="Podell S."/>
            <person name="Pinowska A."/>
            <person name="Traller J.C."/>
            <person name="Smith S.R."/>
            <person name="McClure R."/>
            <person name="Beliaev A."/>
            <person name="Bohutskyi P."/>
            <person name="Hill E.A."/>
            <person name="Rabines A."/>
            <person name="Zheng H."/>
            <person name="Allen L.Z."/>
            <person name="Kuo A."/>
            <person name="Grigoriev I.V."/>
            <person name="Allen A.E."/>
            <person name="Hazlebeck D."/>
            <person name="Allen E.E."/>
        </authorList>
    </citation>
    <scope>NUCLEOTIDE SEQUENCE</scope>
    <source>
        <strain evidence="3">Hildebrandi</strain>
    </source>
</reference>
<evidence type="ECO:0000313" key="3">
    <source>
        <dbReference type="EMBL" id="KAG7367591.1"/>
    </source>
</evidence>
<feature type="compositionally biased region" description="Basic and acidic residues" evidence="2">
    <location>
        <begin position="107"/>
        <end position="121"/>
    </location>
</feature>
<keyword evidence="4" id="KW-1185">Reference proteome</keyword>
<evidence type="ECO:0000256" key="2">
    <source>
        <dbReference type="SAM" id="MobiDB-lite"/>
    </source>
</evidence>
<dbReference type="AlphaFoldDB" id="A0A9K3LVQ6"/>
<name>A0A9K3LVQ6_9STRA</name>
<comment type="caution">
    <text evidence="3">The sequence shown here is derived from an EMBL/GenBank/DDBJ whole genome shotgun (WGS) entry which is preliminary data.</text>
</comment>
<accession>A0A9K3LVQ6</accession>
<keyword evidence="1" id="KW-0175">Coiled coil</keyword>
<gene>
    <name evidence="3" type="ORF">IV203_030262</name>
</gene>